<dbReference type="EMBL" id="PDCK01000042">
    <property type="protein sequence ID" value="PRQ40139.1"/>
    <property type="molecule type" value="Genomic_DNA"/>
</dbReference>
<sequence>MTESECFTRAGLDRQNVILCLFLFFRFSLYFFLNYFWFFFFFFLERSFSSSFLIK</sequence>
<keyword evidence="3" id="KW-1185">Reference proteome</keyword>
<dbReference type="AlphaFoldDB" id="A0A2P6R190"/>
<gene>
    <name evidence="2" type="ORF">RchiOBHm_Chr4g0432821</name>
</gene>
<evidence type="ECO:0000313" key="3">
    <source>
        <dbReference type="Proteomes" id="UP000238479"/>
    </source>
</evidence>
<dbReference type="Proteomes" id="UP000238479">
    <property type="component" value="Chromosome 4"/>
</dbReference>
<protein>
    <submittedName>
        <fullName evidence="2">Uncharacterized protein</fullName>
    </submittedName>
</protein>
<proteinExistence type="predicted"/>
<evidence type="ECO:0000256" key="1">
    <source>
        <dbReference type="SAM" id="Phobius"/>
    </source>
</evidence>
<evidence type="ECO:0000313" key="2">
    <source>
        <dbReference type="EMBL" id="PRQ40139.1"/>
    </source>
</evidence>
<feature type="transmembrane region" description="Helical" evidence="1">
    <location>
        <begin position="17"/>
        <end position="43"/>
    </location>
</feature>
<name>A0A2P6R190_ROSCH</name>
<keyword evidence="1" id="KW-0472">Membrane</keyword>
<organism evidence="2 3">
    <name type="scientific">Rosa chinensis</name>
    <name type="common">China rose</name>
    <dbReference type="NCBI Taxonomy" id="74649"/>
    <lineage>
        <taxon>Eukaryota</taxon>
        <taxon>Viridiplantae</taxon>
        <taxon>Streptophyta</taxon>
        <taxon>Embryophyta</taxon>
        <taxon>Tracheophyta</taxon>
        <taxon>Spermatophyta</taxon>
        <taxon>Magnoliopsida</taxon>
        <taxon>eudicotyledons</taxon>
        <taxon>Gunneridae</taxon>
        <taxon>Pentapetalae</taxon>
        <taxon>rosids</taxon>
        <taxon>fabids</taxon>
        <taxon>Rosales</taxon>
        <taxon>Rosaceae</taxon>
        <taxon>Rosoideae</taxon>
        <taxon>Rosoideae incertae sedis</taxon>
        <taxon>Rosa</taxon>
    </lineage>
</organism>
<keyword evidence="1" id="KW-1133">Transmembrane helix</keyword>
<dbReference type="Gramene" id="PRQ40139">
    <property type="protein sequence ID" value="PRQ40139"/>
    <property type="gene ID" value="RchiOBHm_Chr4g0432821"/>
</dbReference>
<comment type="caution">
    <text evidence="2">The sequence shown here is derived from an EMBL/GenBank/DDBJ whole genome shotgun (WGS) entry which is preliminary data.</text>
</comment>
<accession>A0A2P6R190</accession>
<reference evidence="2 3" key="1">
    <citation type="journal article" date="2018" name="Nat. Genet.">
        <title>The Rosa genome provides new insights in the design of modern roses.</title>
        <authorList>
            <person name="Bendahmane M."/>
        </authorList>
    </citation>
    <scope>NUCLEOTIDE SEQUENCE [LARGE SCALE GENOMIC DNA]</scope>
    <source>
        <strain evidence="3">cv. Old Blush</strain>
    </source>
</reference>
<keyword evidence="1" id="KW-0812">Transmembrane</keyword>